<feature type="non-terminal residue" evidence="1">
    <location>
        <position position="1"/>
    </location>
</feature>
<reference evidence="1" key="1">
    <citation type="submission" date="2021-02" db="EMBL/GenBank/DDBJ databases">
        <authorList>
            <person name="Dougan E. K."/>
            <person name="Rhodes N."/>
            <person name="Thang M."/>
            <person name="Chan C."/>
        </authorList>
    </citation>
    <scope>NUCLEOTIDE SEQUENCE</scope>
</reference>
<accession>A0A813G8Z5</accession>
<comment type="caution">
    <text evidence="1">The sequence shown here is derived from an EMBL/GenBank/DDBJ whole genome shotgun (WGS) entry which is preliminary data.</text>
</comment>
<dbReference type="AlphaFoldDB" id="A0A813G8Z5"/>
<dbReference type="GO" id="GO:0009368">
    <property type="term" value="C:endopeptidase Clp complex"/>
    <property type="evidence" value="ECO:0007669"/>
    <property type="project" value="TreeGrafter"/>
</dbReference>
<dbReference type="GO" id="GO:0006515">
    <property type="term" value="P:protein quality control for misfolded or incompletely synthesized proteins"/>
    <property type="evidence" value="ECO:0007669"/>
    <property type="project" value="TreeGrafter"/>
</dbReference>
<keyword evidence="2" id="KW-1185">Reference proteome</keyword>
<dbReference type="GO" id="GO:0004252">
    <property type="term" value="F:serine-type endopeptidase activity"/>
    <property type="evidence" value="ECO:0007669"/>
    <property type="project" value="TreeGrafter"/>
</dbReference>
<dbReference type="PANTHER" id="PTHR10381">
    <property type="entry name" value="ATP-DEPENDENT CLP PROTEASE PROTEOLYTIC SUBUNIT"/>
    <property type="match status" value="1"/>
</dbReference>
<dbReference type="OrthoDB" id="2017408at2759"/>
<name>A0A813G8Z5_POLGL</name>
<dbReference type="EMBL" id="CAJNNV010027713">
    <property type="protein sequence ID" value="CAE8621346.1"/>
    <property type="molecule type" value="Genomic_DNA"/>
</dbReference>
<dbReference type="Pfam" id="PF00574">
    <property type="entry name" value="CLP_protease"/>
    <property type="match status" value="1"/>
</dbReference>
<protein>
    <submittedName>
        <fullName evidence="1">Uncharacterized protein</fullName>
    </submittedName>
</protein>
<dbReference type="Gene3D" id="3.90.226.10">
    <property type="entry name" value="2-enoyl-CoA Hydratase, Chain A, domain 1"/>
    <property type="match status" value="1"/>
</dbReference>
<dbReference type="GO" id="GO:0051117">
    <property type="term" value="F:ATPase binding"/>
    <property type="evidence" value="ECO:0007669"/>
    <property type="project" value="TreeGrafter"/>
</dbReference>
<dbReference type="PANTHER" id="PTHR10381:SF11">
    <property type="entry name" value="ATP-DEPENDENT CLP PROTEASE PROTEOLYTIC SUBUNIT, MITOCHONDRIAL"/>
    <property type="match status" value="1"/>
</dbReference>
<dbReference type="InterPro" id="IPR023562">
    <property type="entry name" value="ClpP/TepA"/>
</dbReference>
<evidence type="ECO:0000313" key="1">
    <source>
        <dbReference type="EMBL" id="CAE8621346.1"/>
    </source>
</evidence>
<dbReference type="SUPFAM" id="SSF52096">
    <property type="entry name" value="ClpP/crotonase"/>
    <property type="match status" value="1"/>
</dbReference>
<proteinExistence type="predicted"/>
<dbReference type="GO" id="GO:0004176">
    <property type="term" value="F:ATP-dependent peptidase activity"/>
    <property type="evidence" value="ECO:0007669"/>
    <property type="project" value="TreeGrafter"/>
</dbReference>
<gene>
    <name evidence="1" type="ORF">PGLA1383_LOCUS38866</name>
</gene>
<dbReference type="InterPro" id="IPR029045">
    <property type="entry name" value="ClpP/crotonase-like_dom_sf"/>
</dbReference>
<sequence>ASDMMLKVEELRHTQTTLEAILSARTGRPQAEIAAMLARDKYMSVAEARELGLIDNILQGVSCGANRPDMQ</sequence>
<evidence type="ECO:0000313" key="2">
    <source>
        <dbReference type="Proteomes" id="UP000654075"/>
    </source>
</evidence>
<feature type="non-terminal residue" evidence="1">
    <location>
        <position position="71"/>
    </location>
</feature>
<organism evidence="1 2">
    <name type="scientific">Polarella glacialis</name>
    <name type="common">Dinoflagellate</name>
    <dbReference type="NCBI Taxonomy" id="89957"/>
    <lineage>
        <taxon>Eukaryota</taxon>
        <taxon>Sar</taxon>
        <taxon>Alveolata</taxon>
        <taxon>Dinophyceae</taxon>
        <taxon>Suessiales</taxon>
        <taxon>Suessiaceae</taxon>
        <taxon>Polarella</taxon>
    </lineage>
</organism>
<dbReference type="Proteomes" id="UP000654075">
    <property type="component" value="Unassembled WGS sequence"/>
</dbReference>